<evidence type="ECO:0000256" key="1">
    <source>
        <dbReference type="ARBA" id="ARBA00022723"/>
    </source>
</evidence>
<keyword evidence="3" id="KW-0862">Zinc</keyword>
<dbReference type="KEGG" id="bbes:BESB_024920"/>
<dbReference type="PANTHER" id="PTHR22938:SF0">
    <property type="entry name" value="E3 UBIQUITIN-PROTEIN LIGASE ZNF598"/>
    <property type="match status" value="1"/>
</dbReference>
<feature type="compositionally biased region" description="Low complexity" evidence="5">
    <location>
        <begin position="7"/>
        <end position="26"/>
    </location>
</feature>
<dbReference type="InterPro" id="IPR001841">
    <property type="entry name" value="Znf_RING"/>
</dbReference>
<dbReference type="InterPro" id="IPR017907">
    <property type="entry name" value="Znf_RING_CS"/>
</dbReference>
<feature type="compositionally biased region" description="Basic and acidic residues" evidence="5">
    <location>
        <begin position="504"/>
        <end position="531"/>
    </location>
</feature>
<feature type="compositionally biased region" description="Basic and acidic residues" evidence="5">
    <location>
        <begin position="321"/>
        <end position="341"/>
    </location>
</feature>
<feature type="compositionally biased region" description="Basic and acidic residues" evidence="5">
    <location>
        <begin position="1440"/>
        <end position="1465"/>
    </location>
</feature>
<dbReference type="GO" id="GO:0008270">
    <property type="term" value="F:zinc ion binding"/>
    <property type="evidence" value="ECO:0007669"/>
    <property type="project" value="UniProtKB-KW"/>
</dbReference>
<feature type="region of interest" description="Disordered" evidence="5">
    <location>
        <begin position="114"/>
        <end position="142"/>
    </location>
</feature>
<dbReference type="STRING" id="94643.A0A2A9M6L3"/>
<feature type="region of interest" description="Disordered" evidence="5">
    <location>
        <begin position="1302"/>
        <end position="1478"/>
    </location>
</feature>
<comment type="caution">
    <text evidence="7">The sequence shown here is derived from an EMBL/GenBank/DDBJ whole genome shotgun (WGS) entry which is preliminary data.</text>
</comment>
<feature type="region of interest" description="Disordered" evidence="5">
    <location>
        <begin position="1"/>
        <end position="92"/>
    </location>
</feature>
<reference evidence="7 8" key="1">
    <citation type="submission" date="2017-09" db="EMBL/GenBank/DDBJ databases">
        <title>Genome sequencing of Besnoitia besnoiti strain Bb-Ger1.</title>
        <authorList>
            <person name="Schares G."/>
            <person name="Venepally P."/>
            <person name="Lorenzi H.A."/>
        </authorList>
    </citation>
    <scope>NUCLEOTIDE SEQUENCE [LARGE SCALE GENOMIC DNA]</scope>
    <source>
        <strain evidence="7 8">Bb-Ger1</strain>
    </source>
</reference>
<feature type="compositionally biased region" description="Basic and acidic residues" evidence="5">
    <location>
        <begin position="1079"/>
        <end position="1088"/>
    </location>
</feature>
<feature type="compositionally biased region" description="Acidic residues" evidence="5">
    <location>
        <begin position="720"/>
        <end position="738"/>
    </location>
</feature>
<dbReference type="PROSITE" id="PS50089">
    <property type="entry name" value="ZF_RING_2"/>
    <property type="match status" value="1"/>
</dbReference>
<dbReference type="InterPro" id="IPR044288">
    <property type="entry name" value="ZNF598/HEL2"/>
</dbReference>
<dbReference type="SUPFAM" id="SSF57850">
    <property type="entry name" value="RING/U-box"/>
    <property type="match status" value="1"/>
</dbReference>
<evidence type="ECO:0000313" key="7">
    <source>
        <dbReference type="EMBL" id="PFH31526.1"/>
    </source>
</evidence>
<sequence>MGEAEAPHAQAAAAASASRGAFATRGRPPRRRGGGGERGGGWGDRAARERGPSGAEAEQPQGDASLASASQPSAGAARGGGGRLRGGEAAAARAADDDEAAAACTTARAAECASDEENSSADEGQGAAATLSPRRWPPHSRAKGDAAAAAIDALAPKHECILCYETSPCVAVGPCQHIFCWLCALRLRLFPPYNPVCPFCKVSTPYLLLLYLPSLVPATLGRFAARLAQNSLPAVLAQSFLSPPFFTEAAALALPSHLRDAGSAFCFSSPAVRRLTEVVLQFRCWVPACRAAWLQDFVFCEDQDALEAEMCEALAARQKLPSKDGGEKKGRRNSVSERDARGGVGAGGGGSGNSASAGSRGGAAPETPTFAFPEPTYAPGGGGQTSAGAFSSLQQLGVHTQKWHGGDSYCSVCVAGRPQLLLLEHCLYPADLLNVHLQQNASGGGKASGRAAESQVYVHPRCRVCKERCLDGDALLLHVKNNHFHCALCEADVVKANAEAQERLADRQAGDRRGGGGARGENEGRRRRDADGSGQTEIADLIPVFSTLPQLQQHYRELHHPCPHTESCPLTVFRDETELLLHLATRHGTPSAVLSSRLYGSSSSSASAARASAGEPAPSGGSQRVAVPLALCFNYRTYKQEQQGRQTQGGAADRRRGRQNNAGATRGASPLRTHTSPRDRSAEPASASARRRREEKGARGRRRSPDVGRDGDEEGKRVFEEDEPRETEEEEEERDDEACDRGRRPFASPSPPPGLTGSSARNGVPLLPPGLASPQQLAAEASSPADSATSASVLLECLCCALSLRQKEELADDLNTAYAYALATWSADALRSDEEAKGYLNRASRCIDSLTIPHQQQQVRDALRLLREAEKAHAASAGAAEDAARRPQDRTSLLTQTVAVYVARLVAALWGFPSSADSARQARNAGDSTRAIVLPTLVSQQAASSSSLRGARSTVPPPQSFAARLLLLLVLGVAAPSSAAHAAGGGRGDPAGSEQRQQMLLEGLKAAHDAVASCVSAALEPNAPQETAGSCADGASLASWRDRGGASEKAQDAADANGLLARRRGKGEEEEAQKGQGSTKKENEESQKPRRAACPPVRSFLPLWEEDRGAIVFGQENNFLQALSWIVEKLDAHLGVDADDEAEAKVERVSLGVPQQLRKGGKHLGARLPQNRLNASRGPAWTAEPASKAAKQKTSEKDRKTCEIAETEAALCDAVALRSQLELQQLALLSRDLAPFIQSTKLLEDIQALGPTYYRLRGSSAREGAVTQWLARCQAALGPAQDAEIRTLLLYLRAAAAQRPEREQLDEFPSLPPSSASSAAGCAGARHSAAPAGHGPSSGNWVRPGAGARFDARGRAADFPALPSSSAPAAGNGGRARNLWGEPDSRLIPRPVCASPAATPQGPSSSSAPQSAASSGSPSSAAAYPPLPSLRKPASARGESAQKETGTRRDRPGASAWSRRDEEGPGRGAQEGEDSDRVACPACTYANNAMRASCQLCGHALSGKKGSKPKKTLLHFG</sequence>
<feature type="compositionally biased region" description="Low complexity" evidence="5">
    <location>
        <begin position="353"/>
        <end position="378"/>
    </location>
</feature>
<dbReference type="RefSeq" id="XP_029215535.1">
    <property type="nucleotide sequence ID" value="XM_029361180.1"/>
</dbReference>
<feature type="compositionally biased region" description="Basic and acidic residues" evidence="5">
    <location>
        <begin position="1042"/>
        <end position="1052"/>
    </location>
</feature>
<feature type="compositionally biased region" description="Low complexity" evidence="5">
    <location>
        <begin position="1394"/>
        <end position="1424"/>
    </location>
</feature>
<feature type="region of interest" description="Disordered" evidence="5">
    <location>
        <begin position="641"/>
        <end position="783"/>
    </location>
</feature>
<feature type="region of interest" description="Disordered" evidence="5">
    <location>
        <begin position="1042"/>
        <end position="1093"/>
    </location>
</feature>
<feature type="domain" description="RING-type" evidence="6">
    <location>
        <begin position="160"/>
        <end position="201"/>
    </location>
</feature>
<accession>A0A2A9M6L3</accession>
<dbReference type="GO" id="GO:0061630">
    <property type="term" value="F:ubiquitin protein ligase activity"/>
    <property type="evidence" value="ECO:0007669"/>
    <property type="project" value="InterPro"/>
</dbReference>
<evidence type="ECO:0000256" key="2">
    <source>
        <dbReference type="ARBA" id="ARBA00022771"/>
    </source>
</evidence>
<feature type="compositionally biased region" description="Low complexity" evidence="5">
    <location>
        <begin position="64"/>
        <end position="76"/>
    </location>
</feature>
<protein>
    <recommendedName>
        <fullName evidence="6">RING-type domain-containing protein</fullName>
    </recommendedName>
</protein>
<feature type="compositionally biased region" description="Gly residues" evidence="5">
    <location>
        <begin position="342"/>
        <end position="352"/>
    </location>
</feature>
<gene>
    <name evidence="7" type="ORF">BESB_024920</name>
</gene>
<feature type="compositionally biased region" description="Basic and acidic residues" evidence="5">
    <location>
        <begin position="692"/>
        <end position="719"/>
    </location>
</feature>
<feature type="region of interest" description="Disordered" evidence="5">
    <location>
        <begin position="321"/>
        <end position="384"/>
    </location>
</feature>
<organism evidence="7 8">
    <name type="scientific">Besnoitia besnoiti</name>
    <name type="common">Apicomplexan protozoan</name>
    <dbReference type="NCBI Taxonomy" id="94643"/>
    <lineage>
        <taxon>Eukaryota</taxon>
        <taxon>Sar</taxon>
        <taxon>Alveolata</taxon>
        <taxon>Apicomplexa</taxon>
        <taxon>Conoidasida</taxon>
        <taxon>Coccidia</taxon>
        <taxon>Eucoccidiorida</taxon>
        <taxon>Eimeriorina</taxon>
        <taxon>Sarcocystidae</taxon>
        <taxon>Besnoitia</taxon>
    </lineage>
</organism>
<dbReference type="GO" id="GO:0072344">
    <property type="term" value="P:rescue of stalled ribosome"/>
    <property type="evidence" value="ECO:0007669"/>
    <property type="project" value="InterPro"/>
</dbReference>
<dbReference type="OrthoDB" id="332911at2759"/>
<keyword evidence="8" id="KW-1185">Reference proteome</keyword>
<feature type="compositionally biased region" description="Low complexity" evidence="5">
    <location>
        <begin position="659"/>
        <end position="668"/>
    </location>
</feature>
<dbReference type="VEuPathDB" id="ToxoDB:BESB_024920"/>
<keyword evidence="2 4" id="KW-0863">Zinc-finger</keyword>
<evidence type="ECO:0000256" key="4">
    <source>
        <dbReference type="PROSITE-ProRule" id="PRU00175"/>
    </source>
</evidence>
<dbReference type="Pfam" id="PF13920">
    <property type="entry name" value="zf-C3HC4_3"/>
    <property type="match status" value="1"/>
</dbReference>
<dbReference type="EMBL" id="NWUJ01000014">
    <property type="protein sequence ID" value="PFH31526.1"/>
    <property type="molecule type" value="Genomic_DNA"/>
</dbReference>
<dbReference type="Proteomes" id="UP000224006">
    <property type="component" value="Unassembled WGS sequence"/>
</dbReference>
<feature type="region of interest" description="Disordered" evidence="5">
    <location>
        <begin position="1174"/>
        <end position="1195"/>
    </location>
</feature>
<dbReference type="GeneID" id="40307552"/>
<dbReference type="PROSITE" id="PS00518">
    <property type="entry name" value="ZF_RING_1"/>
    <property type="match status" value="1"/>
</dbReference>
<dbReference type="SMART" id="SM00184">
    <property type="entry name" value="RING"/>
    <property type="match status" value="1"/>
</dbReference>
<evidence type="ECO:0000256" key="3">
    <source>
        <dbReference type="ARBA" id="ARBA00022833"/>
    </source>
</evidence>
<keyword evidence="1" id="KW-0479">Metal-binding</keyword>
<evidence type="ECO:0000259" key="6">
    <source>
        <dbReference type="PROSITE" id="PS50089"/>
    </source>
</evidence>
<feature type="compositionally biased region" description="Low complexity" evidence="5">
    <location>
        <begin position="1357"/>
        <end position="1379"/>
    </location>
</feature>
<dbReference type="InterPro" id="IPR013083">
    <property type="entry name" value="Znf_RING/FYVE/PHD"/>
</dbReference>
<dbReference type="GO" id="GO:0016567">
    <property type="term" value="P:protein ubiquitination"/>
    <property type="evidence" value="ECO:0007669"/>
    <property type="project" value="TreeGrafter"/>
</dbReference>
<feature type="region of interest" description="Disordered" evidence="5">
    <location>
        <begin position="504"/>
        <end position="536"/>
    </location>
</feature>
<evidence type="ECO:0000256" key="5">
    <source>
        <dbReference type="SAM" id="MobiDB-lite"/>
    </source>
</evidence>
<proteinExistence type="predicted"/>
<feature type="compositionally biased region" description="Low complexity" evidence="5">
    <location>
        <begin position="1313"/>
        <end position="1335"/>
    </location>
</feature>
<name>A0A2A9M6L3_BESBE</name>
<evidence type="ECO:0000313" key="8">
    <source>
        <dbReference type="Proteomes" id="UP000224006"/>
    </source>
</evidence>
<dbReference type="GO" id="GO:0043022">
    <property type="term" value="F:ribosome binding"/>
    <property type="evidence" value="ECO:0007669"/>
    <property type="project" value="TreeGrafter"/>
</dbReference>
<dbReference type="PANTHER" id="PTHR22938">
    <property type="entry name" value="ZINC FINGER PROTEIN 598"/>
    <property type="match status" value="1"/>
</dbReference>
<dbReference type="Gene3D" id="3.30.40.10">
    <property type="entry name" value="Zinc/RING finger domain, C3HC4 (zinc finger)"/>
    <property type="match status" value="1"/>
</dbReference>